<dbReference type="GO" id="GO:0005737">
    <property type="term" value="C:cytoplasm"/>
    <property type="evidence" value="ECO:0007669"/>
    <property type="project" value="TreeGrafter"/>
</dbReference>
<dbReference type="PANTHER" id="PTHR48012">
    <property type="entry name" value="STERILE20-LIKE KINASE, ISOFORM B-RELATED"/>
    <property type="match status" value="1"/>
</dbReference>
<keyword evidence="11" id="KW-0175">Coiled coil</keyword>
<evidence type="ECO:0000256" key="10">
    <source>
        <dbReference type="PROSITE-ProRule" id="PRU10141"/>
    </source>
</evidence>
<keyword evidence="6 14" id="KW-0418">Kinase</keyword>
<evidence type="ECO:0000313" key="14">
    <source>
        <dbReference type="EMBL" id="EFC40930.1"/>
    </source>
</evidence>
<feature type="binding site" evidence="10">
    <location>
        <position position="86"/>
    </location>
    <ligand>
        <name>ATP</name>
        <dbReference type="ChEBI" id="CHEBI:30616"/>
    </ligand>
</feature>
<dbReference type="InterPro" id="IPR000719">
    <property type="entry name" value="Prot_kinase_dom"/>
</dbReference>
<dbReference type="Proteomes" id="UP000006671">
    <property type="component" value="Unassembled WGS sequence"/>
</dbReference>
<evidence type="ECO:0000256" key="12">
    <source>
        <dbReference type="SAM" id="MobiDB-lite"/>
    </source>
</evidence>
<organism evidence="15">
    <name type="scientific">Naegleria gruberi</name>
    <name type="common">Amoeba</name>
    <dbReference type="NCBI Taxonomy" id="5762"/>
    <lineage>
        <taxon>Eukaryota</taxon>
        <taxon>Discoba</taxon>
        <taxon>Heterolobosea</taxon>
        <taxon>Tetramitia</taxon>
        <taxon>Eutetramitia</taxon>
        <taxon>Vahlkampfiidae</taxon>
        <taxon>Naegleria</taxon>
    </lineage>
</organism>
<evidence type="ECO:0000256" key="2">
    <source>
        <dbReference type="ARBA" id="ARBA00012513"/>
    </source>
</evidence>
<comment type="catalytic activity">
    <reaction evidence="9">
        <text>L-seryl-[protein] + ATP = O-phospho-L-seryl-[protein] + ADP + H(+)</text>
        <dbReference type="Rhea" id="RHEA:17989"/>
        <dbReference type="Rhea" id="RHEA-COMP:9863"/>
        <dbReference type="Rhea" id="RHEA-COMP:11604"/>
        <dbReference type="ChEBI" id="CHEBI:15378"/>
        <dbReference type="ChEBI" id="CHEBI:29999"/>
        <dbReference type="ChEBI" id="CHEBI:30616"/>
        <dbReference type="ChEBI" id="CHEBI:83421"/>
        <dbReference type="ChEBI" id="CHEBI:456216"/>
        <dbReference type="EC" id="2.7.11.1"/>
    </reaction>
</comment>
<dbReference type="SUPFAM" id="SSF56112">
    <property type="entry name" value="Protein kinase-like (PK-like)"/>
    <property type="match status" value="1"/>
</dbReference>
<evidence type="ECO:0000256" key="9">
    <source>
        <dbReference type="ARBA" id="ARBA00048679"/>
    </source>
</evidence>
<dbReference type="KEGG" id="ngr:NAEGRDRAFT_80855"/>
<comment type="similarity">
    <text evidence="1">Belongs to the protein kinase superfamily. STE Ser/Thr protein kinase family. STE20 subfamily.</text>
</comment>
<proteinExistence type="inferred from homology"/>
<dbReference type="FunFam" id="1.10.510.10:FF:000421">
    <property type="entry name" value="Serine/threonine-protein kinase PAK 6"/>
    <property type="match status" value="1"/>
</dbReference>
<dbReference type="GO" id="GO:0004674">
    <property type="term" value="F:protein serine/threonine kinase activity"/>
    <property type="evidence" value="ECO:0007669"/>
    <property type="project" value="UniProtKB-KW"/>
</dbReference>
<accession>D2VQE1</accession>
<dbReference type="PROSITE" id="PS00107">
    <property type="entry name" value="PROTEIN_KINASE_ATP"/>
    <property type="match status" value="1"/>
</dbReference>
<evidence type="ECO:0000256" key="1">
    <source>
        <dbReference type="ARBA" id="ARBA00008874"/>
    </source>
</evidence>
<dbReference type="SMART" id="SM00220">
    <property type="entry name" value="S_TKc"/>
    <property type="match status" value="1"/>
</dbReference>
<feature type="compositionally biased region" description="Polar residues" evidence="12">
    <location>
        <begin position="466"/>
        <end position="479"/>
    </location>
</feature>
<reference evidence="14 15" key="1">
    <citation type="journal article" date="2010" name="Cell">
        <title>The genome of Naegleria gruberi illuminates early eukaryotic versatility.</title>
        <authorList>
            <person name="Fritz-Laylin L.K."/>
            <person name="Prochnik S.E."/>
            <person name="Ginger M.L."/>
            <person name="Dacks J.B."/>
            <person name="Carpenter M.L."/>
            <person name="Field M.C."/>
            <person name="Kuo A."/>
            <person name="Paredez A."/>
            <person name="Chapman J."/>
            <person name="Pham J."/>
            <person name="Shu S."/>
            <person name="Neupane R."/>
            <person name="Cipriano M."/>
            <person name="Mancuso J."/>
            <person name="Tu H."/>
            <person name="Salamov A."/>
            <person name="Lindquist E."/>
            <person name="Shapiro H."/>
            <person name="Lucas S."/>
            <person name="Grigoriev I.V."/>
            <person name="Cande W.Z."/>
            <person name="Fulton C."/>
            <person name="Rokhsar D.S."/>
            <person name="Dawson S.C."/>
        </authorList>
    </citation>
    <scope>NUCLEOTIDE SEQUENCE [LARGE SCALE GENOMIC DNA]</scope>
    <source>
        <strain evidence="14 15">NEG-M</strain>
    </source>
</reference>
<name>D2VQE1_NAEGR</name>
<dbReference type="InterPro" id="IPR017441">
    <property type="entry name" value="Protein_kinase_ATP_BS"/>
</dbReference>
<evidence type="ECO:0000256" key="3">
    <source>
        <dbReference type="ARBA" id="ARBA00022527"/>
    </source>
</evidence>
<keyword evidence="7 10" id="KW-0067">ATP-binding</keyword>
<evidence type="ECO:0000313" key="15">
    <source>
        <dbReference type="Proteomes" id="UP000006671"/>
    </source>
</evidence>
<keyword evidence="15" id="KW-1185">Reference proteome</keyword>
<keyword evidence="3" id="KW-0723">Serine/threonine-protein kinase</keyword>
<dbReference type="EMBL" id="GG738889">
    <property type="protein sequence ID" value="EFC40930.1"/>
    <property type="molecule type" value="Genomic_DNA"/>
</dbReference>
<dbReference type="VEuPathDB" id="AmoebaDB:NAEGRDRAFT_80855"/>
<dbReference type="GeneID" id="8855872"/>
<dbReference type="RefSeq" id="XP_002673674.1">
    <property type="nucleotide sequence ID" value="XM_002673628.1"/>
</dbReference>
<dbReference type="STRING" id="5762.D2VQE1"/>
<dbReference type="PROSITE" id="PS50011">
    <property type="entry name" value="PROTEIN_KINASE_DOM"/>
    <property type="match status" value="1"/>
</dbReference>
<dbReference type="OMA" id="NANRRPN"/>
<dbReference type="EC" id="2.7.11.1" evidence="2"/>
<sequence>MPQFSLRKNEKLSIQPNNTNSLSSTSSAVLSTSPNNQNNSPMKRESVSEARLSPDNIEKIEKIGEGAFGEVWKGINKLNGETIAIKIIDLEEATDEIEDIQKEVHVQMSTNSPHVVKVYGAFINGSFLWIIMDLLLCSIQDIMEIQSKQRGSSETKGLEEKHIAVIMRETLKGLEYLHGEDKIHRDIKSANILISKDCQIKIGDFGVSGQLTNTMGNRKRYTFVGTPYYMAPEVIVRQGYTEKADIWSLGITAIEMYKGVPPLSHLKPLQALLKIPKEPAPKLDDPKVSKYFKEFVELCLQKEPSSRPSAKDLLKTKFIKNAKKSSTLLDLVEAKLNYVKPITDTKNPSESSSSDDSSDDSDDDDDEEGTIVNRKDNDGWDFGTVKEKKKPVQQISDNAKEDVIPTKLAPSTGNKMKFDFGDDSDDSDSDDDSDGGNNDDDDSDDDEENMNTIKKAPKQLLEVSKPSPSTPQNNTLSNSTDQIYAEILYDILYDISQDDLSERFQLAEASQKGLCKSVINSILFRIDKKIKEGVLPEEARNPSKDLK</sequence>
<dbReference type="GO" id="GO:0005524">
    <property type="term" value="F:ATP binding"/>
    <property type="evidence" value="ECO:0007669"/>
    <property type="project" value="UniProtKB-UniRule"/>
</dbReference>
<dbReference type="InterPro" id="IPR050629">
    <property type="entry name" value="STE20/SPS1-PAK"/>
</dbReference>
<gene>
    <name evidence="14" type="ORF">NAEGRDRAFT_80855</name>
</gene>
<feature type="region of interest" description="Disordered" evidence="12">
    <location>
        <begin position="342"/>
        <end position="479"/>
    </location>
</feature>
<evidence type="ECO:0000256" key="5">
    <source>
        <dbReference type="ARBA" id="ARBA00022741"/>
    </source>
</evidence>
<dbReference type="Pfam" id="PF00069">
    <property type="entry name" value="Pkinase"/>
    <property type="match status" value="1"/>
</dbReference>
<keyword evidence="4" id="KW-0808">Transferase</keyword>
<keyword evidence="5 10" id="KW-0547">Nucleotide-binding</keyword>
<dbReference type="PANTHER" id="PTHR48012:SF10">
    <property type="entry name" value="FI20177P1"/>
    <property type="match status" value="1"/>
</dbReference>
<protein>
    <recommendedName>
        <fullName evidence="2">non-specific serine/threonine protein kinase</fullName>
        <ecNumber evidence="2">2.7.11.1</ecNumber>
    </recommendedName>
</protein>
<evidence type="ECO:0000256" key="6">
    <source>
        <dbReference type="ARBA" id="ARBA00022777"/>
    </source>
</evidence>
<feature type="compositionally biased region" description="Acidic residues" evidence="12">
    <location>
        <begin position="421"/>
        <end position="449"/>
    </location>
</feature>
<feature type="compositionally biased region" description="Low complexity" evidence="12">
    <location>
        <begin position="17"/>
        <end position="33"/>
    </location>
</feature>
<evidence type="ECO:0000256" key="7">
    <source>
        <dbReference type="ARBA" id="ARBA00022840"/>
    </source>
</evidence>
<feature type="domain" description="Protein kinase" evidence="13">
    <location>
        <begin position="57"/>
        <end position="319"/>
    </location>
</feature>
<evidence type="ECO:0000256" key="4">
    <source>
        <dbReference type="ARBA" id="ARBA00022679"/>
    </source>
</evidence>
<feature type="compositionally biased region" description="Acidic residues" evidence="12">
    <location>
        <begin position="356"/>
        <end position="369"/>
    </location>
</feature>
<dbReference type="InterPro" id="IPR011009">
    <property type="entry name" value="Kinase-like_dom_sf"/>
</dbReference>
<evidence type="ECO:0000256" key="11">
    <source>
        <dbReference type="SAM" id="Coils"/>
    </source>
</evidence>
<comment type="catalytic activity">
    <reaction evidence="8">
        <text>L-threonyl-[protein] + ATP = O-phospho-L-threonyl-[protein] + ADP + H(+)</text>
        <dbReference type="Rhea" id="RHEA:46608"/>
        <dbReference type="Rhea" id="RHEA-COMP:11060"/>
        <dbReference type="Rhea" id="RHEA-COMP:11605"/>
        <dbReference type="ChEBI" id="CHEBI:15378"/>
        <dbReference type="ChEBI" id="CHEBI:30013"/>
        <dbReference type="ChEBI" id="CHEBI:30616"/>
        <dbReference type="ChEBI" id="CHEBI:61977"/>
        <dbReference type="ChEBI" id="CHEBI:456216"/>
        <dbReference type="EC" id="2.7.11.1"/>
    </reaction>
</comment>
<dbReference type="eggNOG" id="KOG0201">
    <property type="taxonomic scope" value="Eukaryota"/>
</dbReference>
<dbReference type="InParanoid" id="D2VQE1"/>
<dbReference type="OrthoDB" id="248923at2759"/>
<evidence type="ECO:0000256" key="8">
    <source>
        <dbReference type="ARBA" id="ARBA00047899"/>
    </source>
</evidence>
<dbReference type="Gene3D" id="1.10.510.10">
    <property type="entry name" value="Transferase(Phosphotransferase) domain 1"/>
    <property type="match status" value="1"/>
</dbReference>
<evidence type="ECO:0000259" key="13">
    <source>
        <dbReference type="PROSITE" id="PS50011"/>
    </source>
</evidence>
<feature type="coiled-coil region" evidence="11">
    <location>
        <begin position="83"/>
        <end position="110"/>
    </location>
</feature>
<feature type="region of interest" description="Disordered" evidence="12">
    <location>
        <begin position="1"/>
        <end position="51"/>
    </location>
</feature>
<dbReference type="AlphaFoldDB" id="D2VQE1"/>